<protein>
    <recommendedName>
        <fullName evidence="3">Heterokaryon incompatibility domain-containing protein</fullName>
    </recommendedName>
</protein>
<dbReference type="Proteomes" id="UP001175211">
    <property type="component" value="Unassembled WGS sequence"/>
</dbReference>
<evidence type="ECO:0008006" key="3">
    <source>
        <dbReference type="Google" id="ProtNLM"/>
    </source>
</evidence>
<reference evidence="1" key="1">
    <citation type="submission" date="2023-06" db="EMBL/GenBank/DDBJ databases">
        <authorList>
            <consortium name="Lawrence Berkeley National Laboratory"/>
            <person name="Ahrendt S."/>
            <person name="Sahu N."/>
            <person name="Indic B."/>
            <person name="Wong-Bajracharya J."/>
            <person name="Merenyi Z."/>
            <person name="Ke H.-M."/>
            <person name="Monk M."/>
            <person name="Kocsube S."/>
            <person name="Drula E."/>
            <person name="Lipzen A."/>
            <person name="Balint B."/>
            <person name="Henrissat B."/>
            <person name="Andreopoulos B."/>
            <person name="Martin F.M."/>
            <person name="Harder C.B."/>
            <person name="Rigling D."/>
            <person name="Ford K.L."/>
            <person name="Foster G.D."/>
            <person name="Pangilinan J."/>
            <person name="Papanicolaou A."/>
            <person name="Barry K."/>
            <person name="LaButti K."/>
            <person name="Viragh M."/>
            <person name="Koriabine M."/>
            <person name="Yan M."/>
            <person name="Riley R."/>
            <person name="Champramary S."/>
            <person name="Plett K.L."/>
            <person name="Tsai I.J."/>
            <person name="Slot J."/>
            <person name="Sipos G."/>
            <person name="Plett J."/>
            <person name="Nagy L.G."/>
            <person name="Grigoriev I.V."/>
        </authorList>
    </citation>
    <scope>NUCLEOTIDE SEQUENCE</scope>
    <source>
        <strain evidence="1">CCBAS 213</strain>
    </source>
</reference>
<dbReference type="EMBL" id="JAUEPS010000050">
    <property type="protein sequence ID" value="KAK0445296.1"/>
    <property type="molecule type" value="Genomic_DNA"/>
</dbReference>
<evidence type="ECO:0000313" key="2">
    <source>
        <dbReference type="Proteomes" id="UP001175211"/>
    </source>
</evidence>
<comment type="caution">
    <text evidence="1">The sequence shown here is derived from an EMBL/GenBank/DDBJ whole genome shotgun (WGS) entry which is preliminary data.</text>
</comment>
<dbReference type="GeneID" id="85367755"/>
<organism evidence="1 2">
    <name type="scientific">Armillaria tabescens</name>
    <name type="common">Ringless honey mushroom</name>
    <name type="synonym">Agaricus tabescens</name>
    <dbReference type="NCBI Taxonomy" id="1929756"/>
    <lineage>
        <taxon>Eukaryota</taxon>
        <taxon>Fungi</taxon>
        <taxon>Dikarya</taxon>
        <taxon>Basidiomycota</taxon>
        <taxon>Agaricomycotina</taxon>
        <taxon>Agaricomycetes</taxon>
        <taxon>Agaricomycetidae</taxon>
        <taxon>Agaricales</taxon>
        <taxon>Marasmiineae</taxon>
        <taxon>Physalacriaceae</taxon>
        <taxon>Desarmillaria</taxon>
    </lineage>
</organism>
<dbReference type="RefSeq" id="XP_060325437.1">
    <property type="nucleotide sequence ID" value="XM_060484207.1"/>
</dbReference>
<name>A0AA39JM48_ARMTA</name>
<gene>
    <name evidence="1" type="ORF">EV420DRAFT_970845</name>
</gene>
<keyword evidence="2" id="KW-1185">Reference proteome</keyword>
<dbReference type="PANTHER" id="PTHR24148:SF64">
    <property type="entry name" value="HETEROKARYON INCOMPATIBILITY DOMAIN-CONTAINING PROTEIN"/>
    <property type="match status" value="1"/>
</dbReference>
<proteinExistence type="predicted"/>
<dbReference type="AlphaFoldDB" id="A0AA39JM48"/>
<sequence length="562" mass="64915">MQMRKYDPPEVTLSALAEASQDESTIPVLKQQSYTGKKVIPSALADTPCADLGVNGVFEKLNTILGTSYILSPMMSSVLDSYIREKWDFGRVYAYLRFYWFGFASIEKSLRRDEEGDRRMRRRMITDDRITRREVSPRRLWDLHANRVVPYWIALAVDWVGISHAWVSDEERMNVMTPINGYEWPVPMPKDANLNLIRVEMLNFGAEYAWLDVLCLRQEYAIREDHREEDQRKEDQRKEEWKLDVPTIGYVYRGRTFRYENLEIGDSEHKVICYLSGLGRPLNLKLGYFESDRCWFNRAWTLQEVPFAQEPLIAGDTGDDRFVEEEIQTRVHQQLNTLAMMQSWNISYSILSQMRNRVSTKPLDKVAGLVYLFRTNFIPTYDAAQSEEDVWAALVNAMQSTVRAGLFFHYPEPGNRSKSWRPSWEQVMAPTLPQTLGWFDIGDVHSTEMIDWYAGPRIDSVYVCGLADPSNNPRQGKLSIKDNAGESCACKIVAKHTYPIPDGGYIIIGTKRPWVASGNIWVVGRLRQDGKFEKVSVIHLADSEVEKLQELRVEKKVTTILC</sequence>
<dbReference type="InterPro" id="IPR052895">
    <property type="entry name" value="HetReg/Transcr_Mod"/>
</dbReference>
<evidence type="ECO:0000313" key="1">
    <source>
        <dbReference type="EMBL" id="KAK0445296.1"/>
    </source>
</evidence>
<dbReference type="PANTHER" id="PTHR24148">
    <property type="entry name" value="ANKYRIN REPEAT DOMAIN-CONTAINING PROTEIN 39 HOMOLOG-RELATED"/>
    <property type="match status" value="1"/>
</dbReference>
<accession>A0AA39JM48</accession>